<dbReference type="EMBL" id="RIBP01000003">
    <property type="protein sequence ID" value="TRZ39282.1"/>
    <property type="molecule type" value="Genomic_DNA"/>
</dbReference>
<feature type="chain" id="PRO_5022054045" description="WxL domain-containing protein" evidence="1">
    <location>
        <begin position="18"/>
        <end position="189"/>
    </location>
</feature>
<keyword evidence="1" id="KW-0732">Signal</keyword>
<evidence type="ECO:0008006" key="3">
    <source>
        <dbReference type="Google" id="ProtNLM"/>
    </source>
</evidence>
<evidence type="ECO:0000256" key="1">
    <source>
        <dbReference type="SAM" id="SignalP"/>
    </source>
</evidence>
<sequence>MSSFVICIVLFNTKAAAADQYVTTATAGVQSQGIYLTISNPQILNPLVTVSAETQKIVLAKFPEIKVEDLTGTNSAWSLKLSATPLTEKAPAGGFKSGTSAIVRNTIQYRVTSEAISNTNITRTVSGAVIDKMTATLYGGTQSGTTTINAVNEITTTITPNKNMVDLINYPTTPTPYETTITFSVVQGL</sequence>
<reference evidence="2" key="1">
    <citation type="submission" date="2018-10" db="EMBL/GenBank/DDBJ databases">
        <title>FDA dAtabase for Regulatory Grade micrObial Sequences (FDA-ARGOS): Supporting development and validation of Infectious Disease Dx tests.</title>
        <authorList>
            <person name="Minogue T."/>
            <person name="Wolcott M."/>
            <person name="Wasieloski L."/>
            <person name="Aguilar W."/>
            <person name="Moore D."/>
            <person name="Tallon L.J."/>
            <person name="Sadzewicz L."/>
            <person name="Sengamalay N."/>
            <person name="Ott S."/>
            <person name="Godinez A."/>
            <person name="Nagaraj S."/>
            <person name="Vavikolanu K."/>
            <person name="Vyas G."/>
            <person name="Nadendla S."/>
            <person name="Aluvathingal J."/>
            <person name="Sichtig H."/>
        </authorList>
    </citation>
    <scope>NUCLEOTIDE SEQUENCE</scope>
    <source>
        <strain evidence="2">FDAARGOS_343</strain>
        <plasmid evidence="2">unnamed2</plasmid>
    </source>
</reference>
<accession>A0A553SQL2</accession>
<dbReference type="Proteomes" id="UP000319837">
    <property type="component" value="Plasmid unnamed2"/>
</dbReference>
<evidence type="ECO:0000313" key="2">
    <source>
        <dbReference type="EMBL" id="TRZ39282.1"/>
    </source>
</evidence>
<geneLocation type="plasmid" evidence="2">
    <name>unnamed2</name>
</geneLocation>
<gene>
    <name evidence="2" type="ORF">CEQ21_07900</name>
</gene>
<name>A0A553SQL2_NIACI</name>
<dbReference type="AlphaFoldDB" id="A0A553SQL2"/>
<comment type="caution">
    <text evidence="2">The sequence shown here is derived from an EMBL/GenBank/DDBJ whole genome shotgun (WGS) entry which is preliminary data.</text>
</comment>
<proteinExistence type="predicted"/>
<protein>
    <recommendedName>
        <fullName evidence="3">WxL domain-containing protein</fullName>
    </recommendedName>
</protein>
<feature type="signal peptide" evidence="1">
    <location>
        <begin position="1"/>
        <end position="17"/>
    </location>
</feature>
<keyword evidence="2" id="KW-0614">Plasmid</keyword>
<organism evidence="2">
    <name type="scientific">Niallia circulans</name>
    <name type="common">Bacillus circulans</name>
    <dbReference type="NCBI Taxonomy" id="1397"/>
    <lineage>
        <taxon>Bacteria</taxon>
        <taxon>Bacillati</taxon>
        <taxon>Bacillota</taxon>
        <taxon>Bacilli</taxon>
        <taxon>Bacillales</taxon>
        <taxon>Bacillaceae</taxon>
        <taxon>Niallia</taxon>
    </lineage>
</organism>